<feature type="transmembrane region" description="Helical" evidence="1">
    <location>
        <begin position="69"/>
        <end position="92"/>
    </location>
</feature>
<keyword evidence="1" id="KW-0812">Transmembrane</keyword>
<dbReference type="Pfam" id="PF20176">
    <property type="entry name" value="DUF6541"/>
    <property type="match status" value="1"/>
</dbReference>
<dbReference type="Proteomes" id="UP001589535">
    <property type="component" value="Unassembled WGS sequence"/>
</dbReference>
<feature type="transmembrane region" description="Helical" evidence="1">
    <location>
        <begin position="410"/>
        <end position="429"/>
    </location>
</feature>
<dbReference type="InterPro" id="IPR046671">
    <property type="entry name" value="DUF6541"/>
</dbReference>
<feature type="transmembrane region" description="Helical" evidence="1">
    <location>
        <begin position="14"/>
        <end position="34"/>
    </location>
</feature>
<keyword evidence="1" id="KW-1133">Transmembrane helix</keyword>
<keyword evidence="3" id="KW-1185">Reference proteome</keyword>
<feature type="transmembrane region" description="Helical" evidence="1">
    <location>
        <begin position="211"/>
        <end position="233"/>
    </location>
</feature>
<evidence type="ECO:0000256" key="1">
    <source>
        <dbReference type="SAM" id="Phobius"/>
    </source>
</evidence>
<accession>A0ABV5TYK4</accession>
<feature type="transmembrane region" description="Helical" evidence="1">
    <location>
        <begin position="274"/>
        <end position="294"/>
    </location>
</feature>
<proteinExistence type="predicted"/>
<feature type="transmembrane region" description="Helical" evidence="1">
    <location>
        <begin position="119"/>
        <end position="140"/>
    </location>
</feature>
<feature type="transmembrane region" description="Helical" evidence="1">
    <location>
        <begin position="477"/>
        <end position="499"/>
    </location>
</feature>
<protein>
    <submittedName>
        <fullName evidence="2">DUF6541 family protein</fullName>
    </submittedName>
</protein>
<evidence type="ECO:0000313" key="3">
    <source>
        <dbReference type="Proteomes" id="UP001589535"/>
    </source>
</evidence>
<evidence type="ECO:0000313" key="2">
    <source>
        <dbReference type="EMBL" id="MFB9683921.1"/>
    </source>
</evidence>
<gene>
    <name evidence="2" type="ORF">ACFFTO_06950</name>
</gene>
<feature type="transmembrane region" description="Helical" evidence="1">
    <location>
        <begin position="344"/>
        <end position="363"/>
    </location>
</feature>
<feature type="transmembrane region" description="Helical" evidence="1">
    <location>
        <begin position="511"/>
        <end position="534"/>
    </location>
</feature>
<comment type="caution">
    <text evidence="2">The sequence shown here is derived from an EMBL/GenBank/DDBJ whole genome shotgun (WGS) entry which is preliminary data.</text>
</comment>
<reference evidence="2 3" key="1">
    <citation type="submission" date="2024-09" db="EMBL/GenBank/DDBJ databases">
        <authorList>
            <person name="Sun Q."/>
            <person name="Mori K."/>
        </authorList>
    </citation>
    <scope>NUCLEOTIDE SEQUENCE [LARGE SCALE GENOMIC DNA]</scope>
    <source>
        <strain evidence="2 3">JCM 13852</strain>
    </source>
</reference>
<name>A0ABV5TYK4_9PSEU</name>
<organism evidence="2 3">
    <name type="scientific">Amycolatopsis plumensis</name>
    <dbReference type="NCBI Taxonomy" id="236508"/>
    <lineage>
        <taxon>Bacteria</taxon>
        <taxon>Bacillati</taxon>
        <taxon>Actinomycetota</taxon>
        <taxon>Actinomycetes</taxon>
        <taxon>Pseudonocardiales</taxon>
        <taxon>Pseudonocardiaceae</taxon>
        <taxon>Amycolatopsis</taxon>
    </lineage>
</organism>
<feature type="transmembrane region" description="Helical" evidence="1">
    <location>
        <begin position="436"/>
        <end position="457"/>
    </location>
</feature>
<feature type="transmembrane region" description="Helical" evidence="1">
    <location>
        <begin position="41"/>
        <end position="63"/>
    </location>
</feature>
<feature type="transmembrane region" description="Helical" evidence="1">
    <location>
        <begin position="321"/>
        <end position="337"/>
    </location>
</feature>
<sequence>MTALLIGEGMLSEAVRLAVGILVVLLPGFLILLVTGVRERLWLAGLSAPLTTGFVLLVSLFTGVTGLRFGLLTTIVALAVVLLVLGGVRWLVRRRRPVAAPVEPAEDPRLRTLTGRAGTAAQVLGALIAVAGVGLGVRLWHKGLGSWRTPTQEHDTVTHAVLTAFTHFTGKAAPWQILPIDVVHDTNVQFYPPGFTDLCALLTDIFGDTMLSLNLVTVVFSVVVLPLSVAALTAAVLRHGRLGRGWVELAAGVAALVSVQLYRPGIAFAHDGGVLPNAAAMTLMPGLVAVMLVLGKRNWGRAVLVGVAAAGAFNVHPSALTSVALTTVAALIGLLFTKAGRLAFVRALLPLVLTGVVAVVLIVPDVLALLRLGGGTVVDAPANIPGSPLGESAELLARLPYGGYFDPSGAMGQPALGLLGLAGVVAALLSRRAWPLLTAWLFWAAVVVSFHFSPNSGFGATIGRYYYRVANRLDTHVYLLIPPLASVLFVALGLVVVAVRKGNPVPARLRPAVAFGLIVVLLGALTVTTFRGYMNTGALSLSQRYATPQFVRYNAADDAAAKWLDQNAAPGEAILNNANDGSTLLYVDYDLPILNIVPDGHSPIEDNITLLAKFRDFPDDPQVQNILRAKNVRWVYVDSSAPTVGTDGHHWTGQLTYSLAPGLSGLAGLPGLTKAFSSGTVTVYRLDLPQTPPRG</sequence>
<keyword evidence="1" id="KW-0472">Membrane</keyword>
<dbReference type="EMBL" id="JBHMBK010000004">
    <property type="protein sequence ID" value="MFB9683921.1"/>
    <property type="molecule type" value="Genomic_DNA"/>
</dbReference>